<protein>
    <submittedName>
        <fullName evidence="1">TIGR04076 family protein</fullName>
    </submittedName>
</protein>
<dbReference type="InterPro" id="IPR023811">
    <property type="entry name" value="CHP04076"/>
</dbReference>
<accession>A0A1Y3U8J7</accession>
<evidence type="ECO:0000313" key="1">
    <source>
        <dbReference type="EMBL" id="OUN43417.1"/>
    </source>
</evidence>
<dbReference type="Proteomes" id="UP000196560">
    <property type="component" value="Unassembled WGS sequence"/>
</dbReference>
<comment type="caution">
    <text evidence="1">The sequence shown here is derived from an EMBL/GenBank/DDBJ whole genome shotgun (WGS) entry which is preliminary data.</text>
</comment>
<proteinExistence type="predicted"/>
<evidence type="ECO:0000313" key="2">
    <source>
        <dbReference type="Proteomes" id="UP000196560"/>
    </source>
</evidence>
<dbReference type="AlphaFoldDB" id="A0A1Y3U8J7"/>
<keyword evidence="2" id="KW-1185">Reference proteome</keyword>
<reference evidence="2" key="1">
    <citation type="submission" date="2017-04" db="EMBL/GenBank/DDBJ databases">
        <title>Function of individual gut microbiota members based on whole genome sequencing of pure cultures obtained from chicken caecum.</title>
        <authorList>
            <person name="Medvecky M."/>
            <person name="Cejkova D."/>
            <person name="Polansky O."/>
            <person name="Karasova D."/>
            <person name="Kubasova T."/>
            <person name="Cizek A."/>
            <person name="Rychlik I."/>
        </authorList>
    </citation>
    <scope>NUCLEOTIDE SEQUENCE [LARGE SCALE GENOMIC DNA]</scope>
    <source>
        <strain evidence="2">An70</strain>
    </source>
</reference>
<sequence length="141" mass="16072">MKHQCRVTVLETKCFPELQARYLADPASGPCPCFAAGQEYLFEREDGKDDFWHFGRDLDPKFPCAEAWDCISRYIYTALQGGSIMHGWTADDRMMIACCNDGTRPVVFKIERIDIPETDAERVWLAEQDFSNSVEDAYTGA</sequence>
<gene>
    <name evidence="1" type="ORF">B5G21_04590</name>
</gene>
<name>A0A1Y3U8J7_9ACTN</name>
<dbReference type="EMBL" id="NFHO01000004">
    <property type="protein sequence ID" value="OUN43417.1"/>
    <property type="molecule type" value="Genomic_DNA"/>
</dbReference>
<dbReference type="NCBIfam" id="TIGR04076">
    <property type="entry name" value="TIGR04076 family protein"/>
    <property type="match status" value="1"/>
</dbReference>
<dbReference type="RefSeq" id="WP_087186212.1">
    <property type="nucleotide sequence ID" value="NZ_DBFOLJ010000025.1"/>
</dbReference>
<organism evidence="1 2">
    <name type="scientific">Enorma massiliensis</name>
    <dbReference type="NCBI Taxonomy" id="1472761"/>
    <lineage>
        <taxon>Bacteria</taxon>
        <taxon>Bacillati</taxon>
        <taxon>Actinomycetota</taxon>
        <taxon>Coriobacteriia</taxon>
        <taxon>Coriobacteriales</taxon>
        <taxon>Coriobacteriaceae</taxon>
        <taxon>Enorma</taxon>
    </lineage>
</organism>